<organism evidence="2 3">
    <name type="scientific">Pontiella sulfatireligans</name>
    <dbReference type="NCBI Taxonomy" id="2750658"/>
    <lineage>
        <taxon>Bacteria</taxon>
        <taxon>Pseudomonadati</taxon>
        <taxon>Kiritimatiellota</taxon>
        <taxon>Kiritimatiellia</taxon>
        <taxon>Kiritimatiellales</taxon>
        <taxon>Pontiellaceae</taxon>
        <taxon>Pontiella</taxon>
    </lineage>
</organism>
<dbReference type="SUPFAM" id="SSF53448">
    <property type="entry name" value="Nucleotide-diphospho-sugar transferases"/>
    <property type="match status" value="1"/>
</dbReference>
<reference evidence="2 3" key="1">
    <citation type="submission" date="2019-04" db="EMBL/GenBank/DDBJ databases">
        <authorList>
            <person name="Van Vliet M D."/>
        </authorList>
    </citation>
    <scope>NUCLEOTIDE SEQUENCE [LARGE SCALE GENOMIC DNA]</scope>
    <source>
        <strain evidence="2 3">F21</strain>
    </source>
</reference>
<dbReference type="InterPro" id="IPR029044">
    <property type="entry name" value="Nucleotide-diphossugar_trans"/>
</dbReference>
<dbReference type="RefSeq" id="WP_136061802.1">
    <property type="nucleotide sequence ID" value="NZ_CAAHFH010000001.1"/>
</dbReference>
<sequence>MPALVIMAAGMGSRYGGLKQMDPVGPNGETLLEYSIYDAIKAGFRKVLFIIREDFADEFMEQVSQFFEGIIEVHYVFQELGDLPRGFSVPEGRTKPWGTGQAVLACRGLVKEPFAVQNADDFYGADAYRVMVDALARMSPASSDSYMVGYRLRNTLSPHGSVSRGVCTTTDGFLSSIVERTRIGANAEGTIEYFESDIPTAMTGDEICSMNFWGFMPTLLQTLEEKFIAFLNAQGQEMKSEWYIPDIVDEMIRTGQTHVKMLSTNAQWFGVTYPEDRPVVVAALQAMHDAKRYPPSLRG</sequence>
<feature type="domain" description="Nucleotidyl transferase" evidence="1">
    <location>
        <begin position="5"/>
        <end position="136"/>
    </location>
</feature>
<dbReference type="InterPro" id="IPR005835">
    <property type="entry name" value="NTP_transferase_dom"/>
</dbReference>
<gene>
    <name evidence="2" type="ORF">SCARR_02442</name>
</gene>
<protein>
    <recommendedName>
        <fullName evidence="1">Nucleotidyl transferase domain-containing protein</fullName>
    </recommendedName>
</protein>
<evidence type="ECO:0000259" key="1">
    <source>
        <dbReference type="Pfam" id="PF00483"/>
    </source>
</evidence>
<keyword evidence="3" id="KW-1185">Reference proteome</keyword>
<dbReference type="EMBL" id="CAAHFH010000001">
    <property type="protein sequence ID" value="VGO20379.1"/>
    <property type="molecule type" value="Genomic_DNA"/>
</dbReference>
<dbReference type="AlphaFoldDB" id="A0A6C2UK91"/>
<evidence type="ECO:0000313" key="2">
    <source>
        <dbReference type="EMBL" id="VGO20379.1"/>
    </source>
</evidence>
<dbReference type="Pfam" id="PF00483">
    <property type="entry name" value="NTP_transferase"/>
    <property type="match status" value="1"/>
</dbReference>
<evidence type="ECO:0000313" key="3">
    <source>
        <dbReference type="Proteomes" id="UP000346198"/>
    </source>
</evidence>
<accession>A0A6C2UK91</accession>
<name>A0A6C2UK91_9BACT</name>
<proteinExistence type="predicted"/>
<dbReference type="Gene3D" id="3.90.550.10">
    <property type="entry name" value="Spore Coat Polysaccharide Biosynthesis Protein SpsA, Chain A"/>
    <property type="match status" value="1"/>
</dbReference>
<dbReference type="Proteomes" id="UP000346198">
    <property type="component" value="Unassembled WGS sequence"/>
</dbReference>